<protein>
    <submittedName>
        <fullName evidence="2">Uncharacterized protein</fullName>
    </submittedName>
</protein>
<keyword evidence="3" id="KW-1185">Reference proteome</keyword>
<feature type="transmembrane region" description="Helical" evidence="1">
    <location>
        <begin position="84"/>
        <end position="110"/>
    </location>
</feature>
<proteinExistence type="predicted"/>
<name>N9LC32_9GAMM</name>
<sequence>MTHYRITKYYYHHYFSIPFFFLAIGAAISVFWSDFSPSFTVEIVALIIACFLYALLLIYFLYLKKKQEWVIPRQWQKVQKQPKHYALFIFPLFIIPVLWLNLAGTLPMIWTYITGNSEIIEASAIAEKKHTRHGNIYFFKTAYSDIPIFRMTSTEYQAYKNHQLKLKLSTRHSSFGTYVMSIDEIQVATQNPTNK</sequence>
<organism evidence="2 3">
    <name type="scientific">Acinetobacter dispersus</name>
    <dbReference type="NCBI Taxonomy" id="70348"/>
    <lineage>
        <taxon>Bacteria</taxon>
        <taxon>Pseudomonadati</taxon>
        <taxon>Pseudomonadota</taxon>
        <taxon>Gammaproteobacteria</taxon>
        <taxon>Moraxellales</taxon>
        <taxon>Moraxellaceae</taxon>
        <taxon>Acinetobacter</taxon>
    </lineage>
</organism>
<dbReference type="Proteomes" id="UP000013261">
    <property type="component" value="Unassembled WGS sequence"/>
</dbReference>
<accession>N9LC32</accession>
<dbReference type="PATRIC" id="fig|1217703.3.peg.732"/>
<dbReference type="AlphaFoldDB" id="N9LC32"/>
<keyword evidence="1" id="KW-0812">Transmembrane</keyword>
<reference evidence="2 3" key="1">
    <citation type="submission" date="2013-02" db="EMBL/GenBank/DDBJ databases">
        <title>The Genome Sequence of Acinetobacter sp. ANC 4105.</title>
        <authorList>
            <consortium name="The Broad Institute Genome Sequencing Platform"/>
            <consortium name="The Broad Institute Genome Sequencing Center for Infectious Disease"/>
            <person name="Cerqueira G."/>
            <person name="Feldgarden M."/>
            <person name="Courvalin P."/>
            <person name="Perichon B."/>
            <person name="Grillot-Courvalin C."/>
            <person name="Clermont D."/>
            <person name="Rocha E."/>
            <person name="Yoon E.-J."/>
            <person name="Nemec A."/>
            <person name="Walker B."/>
            <person name="Young S.K."/>
            <person name="Zeng Q."/>
            <person name="Gargeya S."/>
            <person name="Fitzgerald M."/>
            <person name="Haas B."/>
            <person name="Abouelleil A."/>
            <person name="Alvarado L."/>
            <person name="Arachchi H.M."/>
            <person name="Berlin A.M."/>
            <person name="Chapman S.B."/>
            <person name="Dewar J."/>
            <person name="Goldberg J."/>
            <person name="Griggs A."/>
            <person name="Gujja S."/>
            <person name="Hansen M."/>
            <person name="Howarth C."/>
            <person name="Imamovic A."/>
            <person name="Larimer J."/>
            <person name="McCowan C."/>
            <person name="Murphy C."/>
            <person name="Neiman D."/>
            <person name="Pearson M."/>
            <person name="Priest M."/>
            <person name="Roberts A."/>
            <person name="Saif S."/>
            <person name="Shea T."/>
            <person name="Sisk P."/>
            <person name="Sykes S."/>
            <person name="Wortman J."/>
            <person name="Nusbaum C."/>
            <person name="Birren B."/>
        </authorList>
    </citation>
    <scope>NUCLEOTIDE SEQUENCE [LARGE SCALE GENOMIC DNA]</scope>
    <source>
        <strain evidence="2 3">ANC 4105</strain>
    </source>
</reference>
<evidence type="ECO:0000313" key="3">
    <source>
        <dbReference type="Proteomes" id="UP000013261"/>
    </source>
</evidence>
<comment type="caution">
    <text evidence="2">The sequence shown here is derived from an EMBL/GenBank/DDBJ whole genome shotgun (WGS) entry which is preliminary data.</text>
</comment>
<dbReference type="eggNOG" id="ENOG502ZNBE">
    <property type="taxonomic scope" value="Bacteria"/>
</dbReference>
<dbReference type="EMBL" id="APRL01000010">
    <property type="protein sequence ID" value="ENW93852.1"/>
    <property type="molecule type" value="Genomic_DNA"/>
</dbReference>
<keyword evidence="1" id="KW-0472">Membrane</keyword>
<evidence type="ECO:0000313" key="2">
    <source>
        <dbReference type="EMBL" id="ENW93852.1"/>
    </source>
</evidence>
<dbReference type="OrthoDB" id="6686585at2"/>
<gene>
    <name evidence="2" type="ORF">F904_00760</name>
</gene>
<feature type="transmembrane region" description="Helical" evidence="1">
    <location>
        <begin position="43"/>
        <end position="63"/>
    </location>
</feature>
<keyword evidence="1" id="KW-1133">Transmembrane helix</keyword>
<dbReference type="HOGENOM" id="CLU_1393702_0_0_6"/>
<feature type="transmembrane region" description="Helical" evidence="1">
    <location>
        <begin position="12"/>
        <end position="31"/>
    </location>
</feature>
<dbReference type="RefSeq" id="WP_005185206.1">
    <property type="nucleotide sequence ID" value="NZ_KB850049.1"/>
</dbReference>
<evidence type="ECO:0000256" key="1">
    <source>
        <dbReference type="SAM" id="Phobius"/>
    </source>
</evidence>